<evidence type="ECO:0000256" key="9">
    <source>
        <dbReference type="PROSITE-ProRule" id="PRU01356"/>
    </source>
</evidence>
<dbReference type="RefSeq" id="XP_040772799.1">
    <property type="nucleotide sequence ID" value="XM_040920880.1"/>
</dbReference>
<feature type="signal peptide" evidence="10">
    <location>
        <begin position="1"/>
        <end position="19"/>
    </location>
</feature>
<evidence type="ECO:0000256" key="2">
    <source>
        <dbReference type="ARBA" id="ARBA00004613"/>
    </source>
</evidence>
<evidence type="ECO:0000256" key="7">
    <source>
        <dbReference type="ARBA" id="ARBA00023157"/>
    </source>
</evidence>
<dbReference type="Pfam" id="PF05730">
    <property type="entry name" value="CFEM"/>
    <property type="match status" value="1"/>
</dbReference>
<name>A0A9P4XWF1_CRYP1</name>
<evidence type="ECO:0000256" key="3">
    <source>
        <dbReference type="ARBA" id="ARBA00010031"/>
    </source>
</evidence>
<dbReference type="GO" id="GO:0005576">
    <property type="term" value="C:extracellular region"/>
    <property type="evidence" value="ECO:0007669"/>
    <property type="project" value="UniProtKB-SubCell"/>
</dbReference>
<dbReference type="GeneID" id="63838009"/>
<comment type="caution">
    <text evidence="9">Lacks conserved residue(s) required for the propagation of feature annotation.</text>
</comment>
<dbReference type="Proteomes" id="UP000803844">
    <property type="component" value="Unassembled WGS sequence"/>
</dbReference>
<evidence type="ECO:0000256" key="4">
    <source>
        <dbReference type="ARBA" id="ARBA00022525"/>
    </source>
</evidence>
<evidence type="ECO:0000256" key="6">
    <source>
        <dbReference type="ARBA" id="ARBA00022729"/>
    </source>
</evidence>
<keyword evidence="8" id="KW-0449">Lipoprotein</keyword>
<dbReference type="OrthoDB" id="3065412at2759"/>
<evidence type="ECO:0000259" key="11">
    <source>
        <dbReference type="PROSITE" id="PS52012"/>
    </source>
</evidence>
<dbReference type="GO" id="GO:0046872">
    <property type="term" value="F:metal ion binding"/>
    <property type="evidence" value="ECO:0007669"/>
    <property type="project" value="UniProtKB-UniRule"/>
</dbReference>
<sequence length="163" mass="15781">MQISSILTAAAVLAGPIVAQSVSIITTAPATTTTDLTTVVSELPSCAIGCLEESAKIVNCSAADLTCLCGKSVQFAAAIGPCVLTSACSSSDQNKLISIAEGICNDVSSSSPSQIAAASSYVAGVAASETATTSSDNLAAPTTPPVAGLGLMGAAVALAAMVL</sequence>
<comment type="subcellular location">
    <subcellularLocation>
        <location evidence="1">Membrane</location>
        <topology evidence="1">Lipid-anchor</topology>
        <topology evidence="1">GPI-anchor</topology>
    </subcellularLocation>
    <subcellularLocation>
        <location evidence="2">Secreted</location>
    </subcellularLocation>
</comment>
<keyword evidence="9" id="KW-0479">Metal-binding</keyword>
<keyword evidence="13" id="KW-1185">Reference proteome</keyword>
<dbReference type="AlphaFoldDB" id="A0A9P4XWF1"/>
<reference evidence="12" key="1">
    <citation type="journal article" date="2020" name="Phytopathology">
        <title>Genome sequence of the chestnut blight fungus Cryphonectria parasitica EP155: A fundamental resource for an archetypical invasive plant pathogen.</title>
        <authorList>
            <person name="Crouch J.A."/>
            <person name="Dawe A."/>
            <person name="Aerts A."/>
            <person name="Barry K."/>
            <person name="Churchill A.C.L."/>
            <person name="Grimwood J."/>
            <person name="Hillman B."/>
            <person name="Milgroom M.G."/>
            <person name="Pangilinan J."/>
            <person name="Smith M."/>
            <person name="Salamov A."/>
            <person name="Schmutz J."/>
            <person name="Yadav J."/>
            <person name="Grigoriev I.V."/>
            <person name="Nuss D."/>
        </authorList>
    </citation>
    <scope>NUCLEOTIDE SEQUENCE</scope>
    <source>
        <strain evidence="12">EP155</strain>
    </source>
</reference>
<evidence type="ECO:0000313" key="13">
    <source>
        <dbReference type="Proteomes" id="UP000803844"/>
    </source>
</evidence>
<keyword evidence="5" id="KW-0472">Membrane</keyword>
<evidence type="ECO:0000256" key="5">
    <source>
        <dbReference type="ARBA" id="ARBA00022622"/>
    </source>
</evidence>
<dbReference type="EMBL" id="MU032351">
    <property type="protein sequence ID" value="KAF3761820.1"/>
    <property type="molecule type" value="Genomic_DNA"/>
</dbReference>
<dbReference type="PROSITE" id="PS52012">
    <property type="entry name" value="CFEM"/>
    <property type="match status" value="1"/>
</dbReference>
<organism evidence="12 13">
    <name type="scientific">Cryphonectria parasitica (strain ATCC 38755 / EP155)</name>
    <dbReference type="NCBI Taxonomy" id="660469"/>
    <lineage>
        <taxon>Eukaryota</taxon>
        <taxon>Fungi</taxon>
        <taxon>Dikarya</taxon>
        <taxon>Ascomycota</taxon>
        <taxon>Pezizomycotina</taxon>
        <taxon>Sordariomycetes</taxon>
        <taxon>Sordariomycetidae</taxon>
        <taxon>Diaporthales</taxon>
        <taxon>Cryphonectriaceae</taxon>
        <taxon>Cryphonectria-Endothia species complex</taxon>
        <taxon>Cryphonectria</taxon>
    </lineage>
</organism>
<keyword evidence="4" id="KW-0964">Secreted</keyword>
<evidence type="ECO:0000256" key="10">
    <source>
        <dbReference type="SAM" id="SignalP"/>
    </source>
</evidence>
<evidence type="ECO:0000313" key="12">
    <source>
        <dbReference type="EMBL" id="KAF3761820.1"/>
    </source>
</evidence>
<keyword evidence="9" id="KW-0408">Iron</keyword>
<gene>
    <name evidence="12" type="ORF">M406DRAFT_333869</name>
</gene>
<keyword evidence="5" id="KW-0325">Glycoprotein</keyword>
<accession>A0A9P4XWF1</accession>
<feature type="binding site" description="axial binding residue" evidence="9">
    <location>
        <position position="64"/>
    </location>
    <ligand>
        <name>heme</name>
        <dbReference type="ChEBI" id="CHEBI:30413"/>
    </ligand>
    <ligandPart>
        <name>Fe</name>
        <dbReference type="ChEBI" id="CHEBI:18248"/>
    </ligandPart>
</feature>
<feature type="chain" id="PRO_5040339068" description="CFEM domain-containing protein" evidence="10">
    <location>
        <begin position="20"/>
        <end position="163"/>
    </location>
</feature>
<keyword evidence="5" id="KW-0336">GPI-anchor</keyword>
<keyword evidence="9" id="KW-0349">Heme</keyword>
<proteinExistence type="inferred from homology"/>
<feature type="disulfide bond" evidence="9">
    <location>
        <begin position="60"/>
        <end position="67"/>
    </location>
</feature>
<evidence type="ECO:0000256" key="8">
    <source>
        <dbReference type="ARBA" id="ARBA00023288"/>
    </source>
</evidence>
<dbReference type="GO" id="GO:0098552">
    <property type="term" value="C:side of membrane"/>
    <property type="evidence" value="ECO:0007669"/>
    <property type="project" value="UniProtKB-KW"/>
</dbReference>
<feature type="domain" description="CFEM" evidence="11">
    <location>
        <begin position="16"/>
        <end position="131"/>
    </location>
</feature>
<evidence type="ECO:0000256" key="1">
    <source>
        <dbReference type="ARBA" id="ARBA00004589"/>
    </source>
</evidence>
<comment type="caution">
    <text evidence="12">The sequence shown here is derived from an EMBL/GenBank/DDBJ whole genome shotgun (WGS) entry which is preliminary data.</text>
</comment>
<protein>
    <recommendedName>
        <fullName evidence="11">CFEM domain-containing protein</fullName>
    </recommendedName>
</protein>
<keyword evidence="6 10" id="KW-0732">Signal</keyword>
<keyword evidence="7 9" id="KW-1015">Disulfide bond</keyword>
<dbReference type="SMART" id="SM00747">
    <property type="entry name" value="CFEM"/>
    <property type="match status" value="1"/>
</dbReference>
<dbReference type="InterPro" id="IPR008427">
    <property type="entry name" value="Extracellular_membr_CFEM_dom"/>
</dbReference>
<comment type="similarity">
    <text evidence="3">Belongs to the RBT5 family.</text>
</comment>